<accession>M4BGD5</accession>
<dbReference type="EMBL" id="JH598234">
    <property type="status" value="NOT_ANNOTATED_CDS"/>
    <property type="molecule type" value="Genomic_DNA"/>
</dbReference>
<keyword evidence="3" id="KW-1185">Reference proteome</keyword>
<dbReference type="InParanoid" id="M4BGD5"/>
<dbReference type="AlphaFoldDB" id="M4BGD5"/>
<dbReference type="EnsemblProtists" id="HpaT805356">
    <property type="protein sequence ID" value="HpaP805356"/>
    <property type="gene ID" value="HpaG805356"/>
</dbReference>
<dbReference type="HOGENOM" id="CLU_781800_0_0_1"/>
<reference evidence="3" key="1">
    <citation type="journal article" date="2010" name="Science">
        <title>Signatures of adaptation to obligate biotrophy in the Hyaloperonospora arabidopsidis genome.</title>
        <authorList>
            <person name="Baxter L."/>
            <person name="Tripathy S."/>
            <person name="Ishaque N."/>
            <person name="Boot N."/>
            <person name="Cabral A."/>
            <person name="Kemen E."/>
            <person name="Thines M."/>
            <person name="Ah-Fong A."/>
            <person name="Anderson R."/>
            <person name="Badejoko W."/>
            <person name="Bittner-Eddy P."/>
            <person name="Boore J.L."/>
            <person name="Chibucos M.C."/>
            <person name="Coates M."/>
            <person name="Dehal P."/>
            <person name="Delehaunty K."/>
            <person name="Dong S."/>
            <person name="Downton P."/>
            <person name="Dumas B."/>
            <person name="Fabro G."/>
            <person name="Fronick C."/>
            <person name="Fuerstenberg S.I."/>
            <person name="Fulton L."/>
            <person name="Gaulin E."/>
            <person name="Govers F."/>
            <person name="Hughes L."/>
            <person name="Humphray S."/>
            <person name="Jiang R.H."/>
            <person name="Judelson H."/>
            <person name="Kamoun S."/>
            <person name="Kyung K."/>
            <person name="Meijer H."/>
            <person name="Minx P."/>
            <person name="Morris P."/>
            <person name="Nelson J."/>
            <person name="Phuntumart V."/>
            <person name="Qutob D."/>
            <person name="Rehmany A."/>
            <person name="Rougon-Cardoso A."/>
            <person name="Ryden P."/>
            <person name="Torto-Alalibo T."/>
            <person name="Studholme D."/>
            <person name="Wang Y."/>
            <person name="Win J."/>
            <person name="Wood J."/>
            <person name="Clifton S.W."/>
            <person name="Rogers J."/>
            <person name="Van den Ackerveken G."/>
            <person name="Jones J.D."/>
            <person name="McDowell J.M."/>
            <person name="Beynon J."/>
            <person name="Tyler B.M."/>
        </authorList>
    </citation>
    <scope>NUCLEOTIDE SEQUENCE [LARGE SCALE GENOMIC DNA]</scope>
    <source>
        <strain evidence="3">Emoy2</strain>
    </source>
</reference>
<dbReference type="Proteomes" id="UP000011713">
    <property type="component" value="Unassembled WGS sequence"/>
</dbReference>
<dbReference type="eggNOG" id="KOG4471">
    <property type="taxonomic scope" value="Eukaryota"/>
</dbReference>
<protein>
    <submittedName>
        <fullName evidence="2">Uncharacterized protein</fullName>
    </submittedName>
</protein>
<proteinExistence type="predicted"/>
<evidence type="ECO:0000256" key="1">
    <source>
        <dbReference type="SAM" id="MobiDB-lite"/>
    </source>
</evidence>
<name>M4BGD5_HYAAE</name>
<evidence type="ECO:0000313" key="3">
    <source>
        <dbReference type="Proteomes" id="UP000011713"/>
    </source>
</evidence>
<feature type="compositionally biased region" description="Low complexity" evidence="1">
    <location>
        <begin position="1"/>
        <end position="17"/>
    </location>
</feature>
<feature type="region of interest" description="Disordered" evidence="1">
    <location>
        <begin position="246"/>
        <end position="281"/>
    </location>
</feature>
<feature type="compositionally biased region" description="Low complexity" evidence="1">
    <location>
        <begin position="251"/>
        <end position="279"/>
    </location>
</feature>
<reference evidence="2" key="2">
    <citation type="submission" date="2015-06" db="UniProtKB">
        <authorList>
            <consortium name="EnsemblProtists"/>
        </authorList>
    </citation>
    <scope>IDENTIFICATION</scope>
    <source>
        <strain evidence="2">Emoy2</strain>
    </source>
</reference>
<organism evidence="2 3">
    <name type="scientific">Hyaloperonospora arabidopsidis (strain Emoy2)</name>
    <name type="common">Downy mildew agent</name>
    <name type="synonym">Peronospora arabidopsidis</name>
    <dbReference type="NCBI Taxonomy" id="559515"/>
    <lineage>
        <taxon>Eukaryota</taxon>
        <taxon>Sar</taxon>
        <taxon>Stramenopiles</taxon>
        <taxon>Oomycota</taxon>
        <taxon>Peronosporomycetes</taxon>
        <taxon>Peronosporales</taxon>
        <taxon>Peronosporaceae</taxon>
        <taxon>Hyaloperonospora</taxon>
    </lineage>
</organism>
<feature type="region of interest" description="Disordered" evidence="1">
    <location>
        <begin position="1"/>
        <end position="22"/>
    </location>
</feature>
<dbReference type="VEuPathDB" id="FungiDB:HpaG805356"/>
<feature type="region of interest" description="Disordered" evidence="1">
    <location>
        <begin position="160"/>
        <end position="203"/>
    </location>
</feature>
<evidence type="ECO:0000313" key="2">
    <source>
        <dbReference type="EnsemblProtists" id="HpaP805356"/>
    </source>
</evidence>
<dbReference type="STRING" id="559515.M4BGD5"/>
<sequence length="355" mass="37675">MLTCTATTTTATATSTEAHADEEEDAYLAQRQSTMDSATLNKLLKAEKHLTQAGQATSNVWKLIGMKVPIDENEVPAAAAAAAAIAPAPVHNVASSPGRHVRSSVRRKLSTQLSDDISSGSFLCTGGPTSPLHGGGTTTHRATNTAILRDVASEFCDMWTSPTPRSTSSETRSTSPHCYPPVDLGGRADTSASNTRNSLGCPPVCSSTTTQSNSLYERPHFGLSSSARAVDAHGTSDSFNVLVENGRSRSTHSSSTTSSSTTNNPTPSNSNNNPTPSNNVFGFTRSTTVPLSDVTLFTFTVKKSDSVLEKLGSKRASIQLQVDVDERMLYFLSAHDQREDRGSACSSRSRRAMRA</sequence>
<feature type="compositionally biased region" description="Low complexity" evidence="1">
    <location>
        <begin position="160"/>
        <end position="176"/>
    </location>
</feature>